<comment type="caution">
    <text evidence="2">The sequence shown here is derived from an EMBL/GenBank/DDBJ whole genome shotgun (WGS) entry which is preliminary data.</text>
</comment>
<organism evidence="2 3">
    <name type="scientific">Robbsia betulipollinis</name>
    <dbReference type="NCBI Taxonomy" id="2981849"/>
    <lineage>
        <taxon>Bacteria</taxon>
        <taxon>Pseudomonadati</taxon>
        <taxon>Pseudomonadota</taxon>
        <taxon>Betaproteobacteria</taxon>
        <taxon>Burkholderiales</taxon>
        <taxon>Burkholderiaceae</taxon>
        <taxon>Robbsia</taxon>
    </lineage>
</organism>
<keyword evidence="1" id="KW-0472">Membrane</keyword>
<evidence type="ECO:0000256" key="1">
    <source>
        <dbReference type="SAM" id="Phobius"/>
    </source>
</evidence>
<proteinExistence type="predicted"/>
<keyword evidence="1" id="KW-0812">Transmembrane</keyword>
<dbReference type="EMBL" id="JAPMXC010000001">
    <property type="protein sequence ID" value="MCY0386297.1"/>
    <property type="molecule type" value="Genomic_DNA"/>
</dbReference>
<keyword evidence="3" id="KW-1185">Reference proteome</keyword>
<gene>
    <name evidence="2" type="ORF">OVY01_03355</name>
</gene>
<accession>A0ABT3ZIW1</accession>
<dbReference type="Proteomes" id="UP001082899">
    <property type="component" value="Unassembled WGS sequence"/>
</dbReference>
<keyword evidence="1" id="KW-1133">Transmembrane helix</keyword>
<dbReference type="RefSeq" id="WP_267845635.1">
    <property type="nucleotide sequence ID" value="NZ_JAPMXC010000001.1"/>
</dbReference>
<evidence type="ECO:0000313" key="2">
    <source>
        <dbReference type="EMBL" id="MCY0386297.1"/>
    </source>
</evidence>
<evidence type="ECO:0000313" key="3">
    <source>
        <dbReference type="Proteomes" id="UP001082899"/>
    </source>
</evidence>
<reference evidence="2" key="1">
    <citation type="submission" date="2022-11" db="EMBL/GenBank/DDBJ databases">
        <title>Robbsia betulipollinis sp. nov., isolated from pollen of birch (Betula pendula).</title>
        <authorList>
            <person name="Shi H."/>
            <person name="Ambika Manirajan B."/>
            <person name="Ratering S."/>
            <person name="Geissler-Plaum R."/>
            <person name="Schnell S."/>
        </authorList>
    </citation>
    <scope>NUCLEOTIDE SEQUENCE</scope>
    <source>
        <strain evidence="2">Bb-Pol-6</strain>
    </source>
</reference>
<name>A0ABT3ZIW1_9BURK</name>
<protein>
    <submittedName>
        <fullName evidence="2">NfeD family protein</fullName>
    </submittedName>
</protein>
<sequence>MTLSGLLFADPWNWLWWAGAGVLLVVELMSGTFYLLMIALGLVAGGLARLAGVSWSGQLVVAAVWAVLAIAGVRSWRRRRHRRTDGSGGVAGGSGYVLRDDPEPGVTASGAPADAAMNLDIGARVYVARWDGGRGRARYRGADWDVAPAAGVAESVGWYRIQRIDGICLILAH</sequence>
<feature type="transmembrane region" description="Helical" evidence="1">
    <location>
        <begin position="12"/>
        <end position="43"/>
    </location>
</feature>
<feature type="transmembrane region" description="Helical" evidence="1">
    <location>
        <begin position="55"/>
        <end position="73"/>
    </location>
</feature>